<evidence type="ECO:0000313" key="2">
    <source>
        <dbReference type="Proteomes" id="UP000325116"/>
    </source>
</evidence>
<dbReference type="EMBL" id="SAXT01000001">
    <property type="protein sequence ID" value="TXJ13425.1"/>
    <property type="molecule type" value="Genomic_DNA"/>
</dbReference>
<dbReference type="Pfam" id="PF13306">
    <property type="entry name" value="LRR_5"/>
    <property type="match status" value="4"/>
</dbReference>
<dbReference type="AlphaFoldDB" id="A0A5C8CKE2"/>
<dbReference type="InterPro" id="IPR026906">
    <property type="entry name" value="LRR_5"/>
</dbReference>
<evidence type="ECO:0000313" key="1">
    <source>
        <dbReference type="EMBL" id="TXJ13425.1"/>
    </source>
</evidence>
<dbReference type="InterPro" id="IPR032675">
    <property type="entry name" value="LRR_dom_sf"/>
</dbReference>
<organism evidence="1 2">
    <name type="scientific">Brachyspira aalborgi</name>
    <dbReference type="NCBI Taxonomy" id="29522"/>
    <lineage>
        <taxon>Bacteria</taxon>
        <taxon>Pseudomonadati</taxon>
        <taxon>Spirochaetota</taxon>
        <taxon>Spirochaetia</taxon>
        <taxon>Brachyspirales</taxon>
        <taxon>Brachyspiraceae</taxon>
        <taxon>Brachyspira</taxon>
    </lineage>
</organism>
<dbReference type="PANTHER" id="PTHR45661:SF3">
    <property type="entry name" value="IG-LIKE DOMAIN-CONTAINING PROTEIN"/>
    <property type="match status" value="1"/>
</dbReference>
<proteinExistence type="predicted"/>
<gene>
    <name evidence="1" type="ORF">EPJ80_01385</name>
</gene>
<dbReference type="Gene3D" id="3.80.10.10">
    <property type="entry name" value="Ribonuclease Inhibitor"/>
    <property type="match status" value="4"/>
</dbReference>
<sequence length="553" mass="64426">MISLEMKYTALYWALNFEEISEDIFVKYYNNDYKITIFAENQLIDYGKDIMIKDKNSCEIISHRDLVILECLNRLLDKGINPNEIVINAKIDNEPDIICKDMAIFCEAWQEYSDDFHYNKYKYNIKYTSLLVSGIVEIKNIIIFKNKLYDYGIFEYNSNIFYPKLKNKNNIIDFQYNSDFILSHDELIKYKGKSKKLILPEGIRILSANSFWNNKNLEEVVLPESLEIIGGDSFYYCEKLKKINIPKNVLIIGNNPFSACKSLEVIENKSEHFIIKDNILFNKKMDRIIYYPMNKKDNFYSIPDTVKIIGKHSFYNNKYIEKLIIPKSVIHMENNPFSDCDKISLDIRTNNYHNDNGIIFNKFKTMIVCVLKNANIGDYTIPDTVKYIGRNSFWNCKSIKKLTISNGIVKIGYNPFANCDNIELASKNQKFIVADGMLLNSEKNELICCPNRVAKGIRYLPKNIKRINSRAFSGCFNLKSIELHNELELIDKSAFTLCSNLKEIYIPDSCIYVNEWAFAGCVKLKKISINENTNLHKNAFIGCDAKIIKRRRL</sequence>
<reference evidence="1 2" key="1">
    <citation type="journal article" date="1992" name="Lakartidningen">
        <title>[Penicillin V and not amoxicillin is the first choice preparation in acute otitis].</title>
        <authorList>
            <person name="Kamme C."/>
            <person name="Lundgren K."/>
            <person name="Prellner K."/>
        </authorList>
    </citation>
    <scope>NUCLEOTIDE SEQUENCE [LARGE SCALE GENOMIC DNA]</scope>
    <source>
        <strain evidence="1 2">W1</strain>
    </source>
</reference>
<dbReference type="SUPFAM" id="SSF52058">
    <property type="entry name" value="L domain-like"/>
    <property type="match status" value="1"/>
</dbReference>
<comment type="caution">
    <text evidence="1">The sequence shown here is derived from an EMBL/GenBank/DDBJ whole genome shotgun (WGS) entry which is preliminary data.</text>
</comment>
<dbReference type="PANTHER" id="PTHR45661">
    <property type="entry name" value="SURFACE ANTIGEN"/>
    <property type="match status" value="1"/>
</dbReference>
<accession>A0A5C8CKE2</accession>
<protein>
    <submittedName>
        <fullName evidence="1">Leucine-rich repeat domain-containing protein</fullName>
    </submittedName>
</protein>
<dbReference type="Proteomes" id="UP000325116">
    <property type="component" value="Unassembled WGS sequence"/>
</dbReference>
<dbReference type="InterPro" id="IPR053139">
    <property type="entry name" value="Surface_bspA-like"/>
</dbReference>
<dbReference type="RefSeq" id="WP_147757593.1">
    <property type="nucleotide sequence ID" value="NZ_SAXT01000001.1"/>
</dbReference>
<name>A0A5C8CKE2_9SPIR</name>